<dbReference type="RefSeq" id="WP_123092334.1">
    <property type="nucleotide sequence ID" value="NZ_CP044548.2"/>
</dbReference>
<protein>
    <submittedName>
        <fullName evidence="3">Uncharacterized protein</fullName>
    </submittedName>
</protein>
<keyword evidence="2" id="KW-1133">Transmembrane helix</keyword>
<feature type="transmembrane region" description="Helical" evidence="2">
    <location>
        <begin position="6"/>
        <end position="24"/>
    </location>
</feature>
<feature type="compositionally biased region" description="Low complexity" evidence="1">
    <location>
        <begin position="233"/>
        <end position="248"/>
    </location>
</feature>
<dbReference type="Proteomes" id="UP000271708">
    <property type="component" value="Chromosome"/>
</dbReference>
<dbReference type="AlphaFoldDB" id="A0A5P8FN42"/>
<feature type="transmembrane region" description="Helical" evidence="2">
    <location>
        <begin position="138"/>
        <end position="155"/>
    </location>
</feature>
<dbReference type="GeneID" id="59162027"/>
<gene>
    <name evidence="3" type="ORF">EEW87_012660</name>
</gene>
<reference evidence="3 4" key="1">
    <citation type="submission" date="2019-09" db="EMBL/GenBank/DDBJ databases">
        <title>Complete Genome Sequence of Janibacter melonis M714 with both human health impact and industrial applications.</title>
        <authorList>
            <person name="Jin M."/>
            <person name="Zhao Q.R."/>
        </authorList>
    </citation>
    <scope>NUCLEOTIDE SEQUENCE [LARGE SCALE GENOMIC DNA]</scope>
    <source>
        <strain evidence="3 4">M714</strain>
    </source>
</reference>
<dbReference type="EMBL" id="CP044548">
    <property type="protein sequence ID" value="QFQ30975.2"/>
    <property type="molecule type" value="Genomic_DNA"/>
</dbReference>
<evidence type="ECO:0000256" key="2">
    <source>
        <dbReference type="SAM" id="Phobius"/>
    </source>
</evidence>
<evidence type="ECO:0000256" key="1">
    <source>
        <dbReference type="SAM" id="MobiDB-lite"/>
    </source>
</evidence>
<name>A0A5P8FN42_9MICO</name>
<evidence type="ECO:0000313" key="4">
    <source>
        <dbReference type="Proteomes" id="UP000271708"/>
    </source>
</evidence>
<proteinExistence type="predicted"/>
<organism evidence="3 4">
    <name type="scientific">Janibacter melonis</name>
    <dbReference type="NCBI Taxonomy" id="262209"/>
    <lineage>
        <taxon>Bacteria</taxon>
        <taxon>Bacillati</taxon>
        <taxon>Actinomycetota</taxon>
        <taxon>Actinomycetes</taxon>
        <taxon>Micrococcales</taxon>
        <taxon>Intrasporangiaceae</taxon>
        <taxon>Janibacter</taxon>
    </lineage>
</organism>
<evidence type="ECO:0000313" key="3">
    <source>
        <dbReference type="EMBL" id="QFQ30975.2"/>
    </source>
</evidence>
<sequence length="306" mass="33172">MQSSSLIFVVVVAIWAAYLVQYWVRRRDHLATVRSVDRFSAAMRVLDSHRLSQTEEPTRSYAVSPARAARPEVVVKRTVTVPEAPVHEPELEDEGSGRLAVVSAVVDAPRQVRGLAFLGHLVLLPIALLFSAFGSLPWLVTGLLLVGLLGSFGWLRQDVKAAEARRREEHLARRRSREAAAPVRRPAPRRAPVHAETTTEVVVDEPERVVAEAAVSQTVATDAPFDVSAPVEAAPATEPAEVEAPAAVVDDREGTWEPVPVPRPTYTMKARAGARPVVEDAPAEDTPQVLDAIDDDVVAPQRAVGS</sequence>
<keyword evidence="2" id="KW-0472">Membrane</keyword>
<feature type="region of interest" description="Disordered" evidence="1">
    <location>
        <begin position="233"/>
        <end position="306"/>
    </location>
</feature>
<dbReference type="KEGG" id="jme:EEW87_012660"/>
<feature type="region of interest" description="Disordered" evidence="1">
    <location>
        <begin position="169"/>
        <end position="200"/>
    </location>
</feature>
<feature type="transmembrane region" description="Helical" evidence="2">
    <location>
        <begin position="115"/>
        <end position="132"/>
    </location>
</feature>
<accession>A0A5P8FN42</accession>
<keyword evidence="2" id="KW-0812">Transmembrane</keyword>